<accession>A0ACC3TB57</accession>
<protein>
    <submittedName>
        <fullName evidence="1">Uncharacterized protein</fullName>
    </submittedName>
</protein>
<reference evidence="2" key="1">
    <citation type="journal article" date="2024" name="Front. Bioeng. Biotechnol.">
        <title>Genome-scale model development and genomic sequencing of the oleaginous clade Lipomyces.</title>
        <authorList>
            <person name="Czajka J.J."/>
            <person name="Han Y."/>
            <person name="Kim J."/>
            <person name="Mondo S.J."/>
            <person name="Hofstad B.A."/>
            <person name="Robles A."/>
            <person name="Haridas S."/>
            <person name="Riley R."/>
            <person name="LaButti K."/>
            <person name="Pangilinan J."/>
            <person name="Andreopoulos W."/>
            <person name="Lipzen A."/>
            <person name="Yan J."/>
            <person name="Wang M."/>
            <person name="Ng V."/>
            <person name="Grigoriev I.V."/>
            <person name="Spatafora J.W."/>
            <person name="Magnuson J.K."/>
            <person name="Baker S.E."/>
            <person name="Pomraning K.R."/>
        </authorList>
    </citation>
    <scope>NUCLEOTIDE SEQUENCE [LARGE SCALE GENOMIC DNA]</scope>
    <source>
        <strain evidence="2">CBS 7786</strain>
    </source>
</reference>
<gene>
    <name evidence="1" type="ORF">V1525DRAFT_392335</name>
</gene>
<organism evidence="1 2">
    <name type="scientific">Lipomyces kononenkoae</name>
    <name type="common">Yeast</name>
    <dbReference type="NCBI Taxonomy" id="34357"/>
    <lineage>
        <taxon>Eukaryota</taxon>
        <taxon>Fungi</taxon>
        <taxon>Dikarya</taxon>
        <taxon>Ascomycota</taxon>
        <taxon>Saccharomycotina</taxon>
        <taxon>Lipomycetes</taxon>
        <taxon>Lipomycetales</taxon>
        <taxon>Lipomycetaceae</taxon>
        <taxon>Lipomyces</taxon>
    </lineage>
</organism>
<evidence type="ECO:0000313" key="2">
    <source>
        <dbReference type="Proteomes" id="UP001433508"/>
    </source>
</evidence>
<sequence length="505" mass="54856">MLLVDGEKYACIRCIRGHRSSTCKHKERPLVQVRKRGRPASDCNHRLAVLPDGTCECGIAAIILPKGAYGSEFREIEGGKRQILDTSKKIKYEIESNTATPEHTHAVHRLASPHQYGDNSIRLHTDFDGIVSDSPRPQNLPRVIYDHSRVVIQQVEAPQTSQAGSVCDDIQKTITNRSCCNESTASEEAGPPSTTSVSVSSSSTSISSINSESDSSISKPVKLRSIVVKPDDNSPAIVRPLDIGLHSQTPARLVHRAPPRDVTQQPLYHQNDSSVSATESLDTDTDYSNSSPAVFLDQALHSVETYLATSLSQSNNSSSQPYPPPYPTVSQQDIKSTTYSANSLGQQQPFTLTPSQVEDLTRYSSRTGVVSYPIAGMPFSNASPVSFDVSRDKLCIPSGSDVSTSQKTDISQHLEMLSQEHEHIATVVPHSQQRPMPTSADAEEFAGEDFELLDNLFSVYLTSACAVPGEECYCTDNCSCLGCTKHGNRAIDGEGNGGDDLDIFI</sequence>
<proteinExistence type="predicted"/>
<dbReference type="EMBL" id="MU971335">
    <property type="protein sequence ID" value="KAK9241173.1"/>
    <property type="molecule type" value="Genomic_DNA"/>
</dbReference>
<dbReference type="Proteomes" id="UP001433508">
    <property type="component" value="Unassembled WGS sequence"/>
</dbReference>
<name>A0ACC3TB57_LIPKO</name>
<evidence type="ECO:0000313" key="1">
    <source>
        <dbReference type="EMBL" id="KAK9241173.1"/>
    </source>
</evidence>
<comment type="caution">
    <text evidence="1">The sequence shown here is derived from an EMBL/GenBank/DDBJ whole genome shotgun (WGS) entry which is preliminary data.</text>
</comment>
<keyword evidence="2" id="KW-1185">Reference proteome</keyword>